<dbReference type="Pfam" id="PF17871">
    <property type="entry name" value="AAA_lid_9"/>
    <property type="match status" value="1"/>
</dbReference>
<proteinExistence type="predicted"/>
<dbReference type="OrthoDB" id="9803641at2"/>
<dbReference type="InterPro" id="IPR028299">
    <property type="entry name" value="ClpA/B_CS2"/>
</dbReference>
<dbReference type="RefSeq" id="WP_027305444.1">
    <property type="nucleotide sequence ID" value="NZ_CP020867.1"/>
</dbReference>
<keyword evidence="8" id="KW-0645">Protease</keyword>
<feature type="domain" description="AAA+ ATPase" evidence="6">
    <location>
        <begin position="458"/>
        <end position="622"/>
    </location>
</feature>
<dbReference type="InterPro" id="IPR027417">
    <property type="entry name" value="P-loop_NTPase"/>
</dbReference>
<dbReference type="Proteomes" id="UP000192902">
    <property type="component" value="Chromosome"/>
</dbReference>
<sequence length="711" mass="80270">MKYQEELKIYLVGAKNLSLVNHHEFITCEHLLFALLKSSGDFKAIFKEFGDGDFELLENELRDYLSQKNESLTKRIEPVNSIVLDEILNTIKKENPNKSIKTIDFLDKILQDGRSYSNYLLQKHELNFQKLKEIKDLNNLEHLNLYTSELTLLASEGKIDPLVGRNFELERMMQILARRKKNNPVLIGEAGVGKTAIVEGLALAIFEKRVPKQLLNAKIYSLDITGLLSGTKYRGDFEKRIKEVLSELSLIPNAILFIDEIHTIVGAGAAGESHTDFSNLLKPALSKGTLKCIGATTFLEYKNTFDKNKALSRRFAKINVDEPSKEECLLILKGLKSKYENFHHIKLSDEILEASVEWGKKFFNDKFLPDSAIDLIDELGASFALRQKAKKTATLKDLELTLAKMTHSHQIFEFDQNKALMSLNAKLKSRIFGQDEVINSLCATLKQSYAGFKNQNSPRGIFLFTGSSGVGKTELCKNLAKFLGLNLERFDMSEYAEKHALSKLIGSPAGYIGYEDGGLLSNAIRKNPFSVVLFDEIEKAHPDLSNTFLQIFDNAMLTDNSGLKVDFKNTIIVMTSNLGLKESNELGFLSKNEEKSNRAIKEFFAPEFINRLDKILHFNDLNDNILIKIVQKELDEISKNLKNVSLIADEKVKIHLAKKAYQKEFGVRLLKRIIAEEIGEKVSDEILFGKLKKGGTAKIKLGKNGQIEIVF</sequence>
<dbReference type="Gene3D" id="1.10.8.60">
    <property type="match status" value="2"/>
</dbReference>
<dbReference type="GO" id="GO:0005737">
    <property type="term" value="C:cytoplasm"/>
    <property type="evidence" value="ECO:0007669"/>
    <property type="project" value="TreeGrafter"/>
</dbReference>
<evidence type="ECO:0000256" key="5">
    <source>
        <dbReference type="ARBA" id="ARBA00023186"/>
    </source>
</evidence>
<protein>
    <recommendedName>
        <fullName evidence="1">Chaperone protein ClpB</fullName>
    </recommendedName>
</protein>
<dbReference type="STRING" id="1121267.CCUN_1033"/>
<dbReference type="PANTHER" id="PTHR11638">
    <property type="entry name" value="ATP-DEPENDENT CLP PROTEASE"/>
    <property type="match status" value="1"/>
</dbReference>
<dbReference type="EMBL" id="CP020867">
    <property type="protein sequence ID" value="ARJ56634.1"/>
    <property type="molecule type" value="Genomic_DNA"/>
</dbReference>
<evidence type="ECO:0000256" key="2">
    <source>
        <dbReference type="ARBA" id="ARBA00022737"/>
    </source>
</evidence>
<evidence type="ECO:0000313" key="9">
    <source>
        <dbReference type="Proteomes" id="UP000192902"/>
    </source>
</evidence>
<dbReference type="Pfam" id="PF10431">
    <property type="entry name" value="ClpB_D2-small"/>
    <property type="match status" value="1"/>
</dbReference>
<keyword evidence="8" id="KW-0378">Hydrolase</keyword>
<keyword evidence="3" id="KW-0547">Nucleotide-binding</keyword>
<reference evidence="8 9" key="1">
    <citation type="submission" date="2017-04" db="EMBL/GenBank/DDBJ databases">
        <title>Complete genome sequence of the Campylobacter cuniculorum type strain LMG24588.</title>
        <authorList>
            <person name="Miller W.G."/>
            <person name="Yee E."/>
            <person name="Revez J."/>
            <person name="Bono J.L."/>
            <person name="Rossi M."/>
        </authorList>
    </citation>
    <scope>NUCLEOTIDE SEQUENCE [LARGE SCALE GENOMIC DNA]</scope>
    <source>
        <strain evidence="8 9">LMG 24588</strain>
    </source>
</reference>
<dbReference type="InterPro" id="IPR050130">
    <property type="entry name" value="ClpA_ClpB"/>
</dbReference>
<dbReference type="SMART" id="SM00382">
    <property type="entry name" value="AAA"/>
    <property type="match status" value="2"/>
</dbReference>
<dbReference type="Gene3D" id="1.10.1780.10">
    <property type="entry name" value="Clp, N-terminal domain"/>
    <property type="match status" value="1"/>
</dbReference>
<evidence type="ECO:0000256" key="4">
    <source>
        <dbReference type="ARBA" id="ARBA00022840"/>
    </source>
</evidence>
<dbReference type="Gene3D" id="3.40.50.300">
    <property type="entry name" value="P-loop containing nucleotide triphosphate hydrolases"/>
    <property type="match status" value="2"/>
</dbReference>
<dbReference type="PROSITE" id="PS00871">
    <property type="entry name" value="CLPAB_2"/>
    <property type="match status" value="1"/>
</dbReference>
<dbReference type="AlphaFoldDB" id="A0A1W6BX29"/>
<dbReference type="Pfam" id="PF07724">
    <property type="entry name" value="AAA_2"/>
    <property type="match status" value="1"/>
</dbReference>
<evidence type="ECO:0000313" key="8">
    <source>
        <dbReference type="EMBL" id="ARJ56634.1"/>
    </source>
</evidence>
<evidence type="ECO:0000256" key="1">
    <source>
        <dbReference type="ARBA" id="ARBA00017574"/>
    </source>
</evidence>
<gene>
    <name evidence="8" type="primary">clpA</name>
    <name evidence="8" type="ORF">CCUN_1033</name>
</gene>
<dbReference type="GO" id="GO:0016887">
    <property type="term" value="F:ATP hydrolysis activity"/>
    <property type="evidence" value="ECO:0007669"/>
    <property type="project" value="InterPro"/>
</dbReference>
<evidence type="ECO:0000259" key="7">
    <source>
        <dbReference type="SMART" id="SM01086"/>
    </source>
</evidence>
<keyword evidence="4 8" id="KW-0067">ATP-binding</keyword>
<organism evidence="8 9">
    <name type="scientific">Campylobacter cuniculorum DSM 23162 = LMG 24588</name>
    <dbReference type="NCBI Taxonomy" id="1121267"/>
    <lineage>
        <taxon>Bacteria</taxon>
        <taxon>Pseudomonadati</taxon>
        <taxon>Campylobacterota</taxon>
        <taxon>Epsilonproteobacteria</taxon>
        <taxon>Campylobacterales</taxon>
        <taxon>Campylobacteraceae</taxon>
        <taxon>Campylobacter</taxon>
    </lineage>
</organism>
<dbReference type="PANTHER" id="PTHR11638:SF111">
    <property type="entry name" value="ATP-DEPENDENT CLP PROTEASE ATP-BINDING SUBUNIT CLPA"/>
    <property type="match status" value="1"/>
</dbReference>
<name>A0A1W6BX29_9BACT</name>
<feature type="domain" description="Clp ATPase C-terminal" evidence="7">
    <location>
        <begin position="621"/>
        <end position="709"/>
    </location>
</feature>
<dbReference type="InterPro" id="IPR041546">
    <property type="entry name" value="ClpA/ClpB_AAA_lid"/>
</dbReference>
<dbReference type="SUPFAM" id="SSF81923">
    <property type="entry name" value="Double Clp-N motif"/>
    <property type="match status" value="1"/>
</dbReference>
<dbReference type="InterPro" id="IPR019489">
    <property type="entry name" value="Clp_ATPase_C"/>
</dbReference>
<dbReference type="GO" id="GO:0034605">
    <property type="term" value="P:cellular response to heat"/>
    <property type="evidence" value="ECO:0007669"/>
    <property type="project" value="TreeGrafter"/>
</dbReference>
<evidence type="ECO:0000256" key="3">
    <source>
        <dbReference type="ARBA" id="ARBA00022741"/>
    </source>
</evidence>
<keyword evidence="2" id="KW-0677">Repeat</keyword>
<dbReference type="GO" id="GO:0008233">
    <property type="term" value="F:peptidase activity"/>
    <property type="evidence" value="ECO:0007669"/>
    <property type="project" value="UniProtKB-KW"/>
</dbReference>
<evidence type="ECO:0000259" key="6">
    <source>
        <dbReference type="SMART" id="SM00382"/>
    </source>
</evidence>
<dbReference type="Pfam" id="PF02861">
    <property type="entry name" value="Clp_N"/>
    <property type="match status" value="1"/>
</dbReference>
<keyword evidence="5" id="KW-0143">Chaperone</keyword>
<dbReference type="InterPro" id="IPR003959">
    <property type="entry name" value="ATPase_AAA_core"/>
</dbReference>
<feature type="domain" description="AAA+ ATPase" evidence="6">
    <location>
        <begin position="180"/>
        <end position="325"/>
    </location>
</feature>
<dbReference type="InterPro" id="IPR036628">
    <property type="entry name" value="Clp_N_dom_sf"/>
</dbReference>
<dbReference type="SUPFAM" id="SSF52540">
    <property type="entry name" value="P-loop containing nucleoside triphosphate hydrolases"/>
    <property type="match status" value="2"/>
</dbReference>
<dbReference type="SMART" id="SM01086">
    <property type="entry name" value="ClpB_D2-small"/>
    <property type="match status" value="1"/>
</dbReference>
<dbReference type="GO" id="GO:0006508">
    <property type="term" value="P:proteolysis"/>
    <property type="evidence" value="ECO:0007669"/>
    <property type="project" value="UniProtKB-KW"/>
</dbReference>
<dbReference type="PRINTS" id="PR00300">
    <property type="entry name" value="CLPPROTEASEA"/>
</dbReference>
<dbReference type="Pfam" id="PF00004">
    <property type="entry name" value="AAA"/>
    <property type="match status" value="1"/>
</dbReference>
<accession>A0A1W6BX29</accession>
<dbReference type="InterPro" id="IPR001270">
    <property type="entry name" value="ClpA/B"/>
</dbReference>
<dbReference type="eggNOG" id="COG0542">
    <property type="taxonomic scope" value="Bacteria"/>
</dbReference>
<dbReference type="InterPro" id="IPR004176">
    <property type="entry name" value="Clp_R_N"/>
</dbReference>
<dbReference type="CDD" id="cd19499">
    <property type="entry name" value="RecA-like_ClpB_Hsp104-like"/>
    <property type="match status" value="1"/>
</dbReference>
<dbReference type="InterPro" id="IPR003593">
    <property type="entry name" value="AAA+_ATPase"/>
</dbReference>
<dbReference type="GO" id="GO:0005524">
    <property type="term" value="F:ATP binding"/>
    <property type="evidence" value="ECO:0007669"/>
    <property type="project" value="UniProtKB-KW"/>
</dbReference>
<dbReference type="KEGG" id="ccun:CCUN_1033"/>
<dbReference type="CDD" id="cd00009">
    <property type="entry name" value="AAA"/>
    <property type="match status" value="1"/>
</dbReference>